<evidence type="ECO:0000313" key="3">
    <source>
        <dbReference type="Proteomes" id="UP001428774"/>
    </source>
</evidence>
<organism evidence="2 3">
    <name type="scientific">Ponticoccus litoralis</name>
    <dbReference type="NCBI Taxonomy" id="422297"/>
    <lineage>
        <taxon>Bacteria</taxon>
        <taxon>Pseudomonadati</taxon>
        <taxon>Pseudomonadota</taxon>
        <taxon>Alphaproteobacteria</taxon>
        <taxon>Rhodobacterales</taxon>
        <taxon>Roseobacteraceae</taxon>
        <taxon>Ponticoccus</taxon>
    </lineage>
</organism>
<accession>A0AAW9SL61</accession>
<dbReference type="InterPro" id="IPR023346">
    <property type="entry name" value="Lysozyme-like_dom_sf"/>
</dbReference>
<feature type="signal peptide" evidence="1">
    <location>
        <begin position="1"/>
        <end position="35"/>
    </location>
</feature>
<dbReference type="Proteomes" id="UP001428774">
    <property type="component" value="Unassembled WGS sequence"/>
</dbReference>
<evidence type="ECO:0008006" key="4">
    <source>
        <dbReference type="Google" id="ProtNLM"/>
    </source>
</evidence>
<protein>
    <recommendedName>
        <fullName evidence="4">Muramidase (Phage lysozyme)</fullName>
    </recommendedName>
</protein>
<comment type="caution">
    <text evidence="2">The sequence shown here is derived from an EMBL/GenBank/DDBJ whole genome shotgun (WGS) entry which is preliminary data.</text>
</comment>
<proteinExistence type="predicted"/>
<dbReference type="Gene3D" id="1.10.530.10">
    <property type="match status" value="1"/>
</dbReference>
<dbReference type="AlphaFoldDB" id="A0AAW9SL61"/>
<gene>
    <name evidence="2" type="ORF">ABFB10_11750</name>
</gene>
<sequence length="255" mass="26635">MFSRPFPGAAAGPSAMAMAIPALLCALLAPPPASAQSLFPGSADSRRAALLPAPSGEGGQPRTASLFTGTGAGSLFAPLPAPAITARPTDPAILPGTGAADRLRHLIAEAEAGRAGYDAVNHGARIQPPRRPSTMTIGEIYDWIAATPGQPHAIGRYQFIPATLRRLIRAQGLDPGAVFSPALQDRLADQLLAEAGLGSFQRGEMTRRTFMKRLARIWAGLPLPSGKSYYQGVAGNKATMSWARFEAAMAQIFPG</sequence>
<dbReference type="RefSeq" id="WP_347166659.1">
    <property type="nucleotide sequence ID" value="NZ_JBDNCH010000002.1"/>
</dbReference>
<dbReference type="EMBL" id="JBDNCH010000002">
    <property type="protein sequence ID" value="MEN9061603.1"/>
    <property type="molecule type" value="Genomic_DNA"/>
</dbReference>
<name>A0AAW9SL61_9RHOB</name>
<keyword evidence="1" id="KW-0732">Signal</keyword>
<evidence type="ECO:0000313" key="2">
    <source>
        <dbReference type="EMBL" id="MEN9061603.1"/>
    </source>
</evidence>
<keyword evidence="3" id="KW-1185">Reference proteome</keyword>
<reference evidence="2 3" key="1">
    <citation type="submission" date="2024-05" db="EMBL/GenBank/DDBJ databases">
        <title>Genome sequence of Ponticoccus litoralis KCCM 90028.</title>
        <authorList>
            <person name="Kim J.M."/>
            <person name="Lee J.K."/>
            <person name="Choi B.J."/>
            <person name="Bayburt H."/>
            <person name="Baek J.H."/>
            <person name="Jeon C.O."/>
        </authorList>
    </citation>
    <scope>NUCLEOTIDE SEQUENCE [LARGE SCALE GENOMIC DNA]</scope>
    <source>
        <strain evidence="2 3">KCCM 90028</strain>
    </source>
</reference>
<feature type="chain" id="PRO_5043858207" description="Muramidase (Phage lysozyme)" evidence="1">
    <location>
        <begin position="36"/>
        <end position="255"/>
    </location>
</feature>
<dbReference type="SUPFAM" id="SSF53955">
    <property type="entry name" value="Lysozyme-like"/>
    <property type="match status" value="1"/>
</dbReference>
<evidence type="ECO:0000256" key="1">
    <source>
        <dbReference type="SAM" id="SignalP"/>
    </source>
</evidence>